<evidence type="ECO:0000313" key="2">
    <source>
        <dbReference type="Proteomes" id="UP000823399"/>
    </source>
</evidence>
<gene>
    <name evidence="1" type="ORF">F5147DRAFT_654840</name>
</gene>
<dbReference type="RefSeq" id="XP_041290409.1">
    <property type="nucleotide sequence ID" value="XM_041433909.1"/>
</dbReference>
<evidence type="ECO:0000313" key="1">
    <source>
        <dbReference type="EMBL" id="KAG2103105.1"/>
    </source>
</evidence>
<keyword evidence="2" id="KW-1185">Reference proteome</keyword>
<dbReference type="AlphaFoldDB" id="A0A9P7F3P2"/>
<protein>
    <submittedName>
        <fullName evidence="1">Uncharacterized protein</fullName>
    </submittedName>
</protein>
<accession>A0A9P7F3P2</accession>
<dbReference type="Proteomes" id="UP000823399">
    <property type="component" value="Unassembled WGS sequence"/>
</dbReference>
<organism evidence="1 2">
    <name type="scientific">Suillus discolor</name>
    <dbReference type="NCBI Taxonomy" id="1912936"/>
    <lineage>
        <taxon>Eukaryota</taxon>
        <taxon>Fungi</taxon>
        <taxon>Dikarya</taxon>
        <taxon>Basidiomycota</taxon>
        <taxon>Agaricomycotina</taxon>
        <taxon>Agaricomycetes</taxon>
        <taxon>Agaricomycetidae</taxon>
        <taxon>Boletales</taxon>
        <taxon>Suillineae</taxon>
        <taxon>Suillaceae</taxon>
        <taxon>Suillus</taxon>
    </lineage>
</organism>
<reference evidence="1" key="1">
    <citation type="journal article" date="2020" name="New Phytol.">
        <title>Comparative genomics reveals dynamic genome evolution in host specialist ectomycorrhizal fungi.</title>
        <authorList>
            <person name="Lofgren L.A."/>
            <person name="Nguyen N.H."/>
            <person name="Vilgalys R."/>
            <person name="Ruytinx J."/>
            <person name="Liao H.L."/>
            <person name="Branco S."/>
            <person name="Kuo A."/>
            <person name="LaButti K."/>
            <person name="Lipzen A."/>
            <person name="Andreopoulos W."/>
            <person name="Pangilinan J."/>
            <person name="Riley R."/>
            <person name="Hundley H."/>
            <person name="Na H."/>
            <person name="Barry K."/>
            <person name="Grigoriev I.V."/>
            <person name="Stajich J.E."/>
            <person name="Kennedy P.G."/>
        </authorList>
    </citation>
    <scope>NUCLEOTIDE SEQUENCE</scope>
    <source>
        <strain evidence="1">FC423</strain>
    </source>
</reference>
<proteinExistence type="predicted"/>
<dbReference type="OrthoDB" id="2645187at2759"/>
<dbReference type="GeneID" id="64696168"/>
<dbReference type="EMBL" id="JABBWM010000045">
    <property type="protein sequence ID" value="KAG2103105.1"/>
    <property type="molecule type" value="Genomic_DNA"/>
</dbReference>
<comment type="caution">
    <text evidence="1">The sequence shown here is derived from an EMBL/GenBank/DDBJ whole genome shotgun (WGS) entry which is preliminary data.</text>
</comment>
<name>A0A9P7F3P2_9AGAM</name>
<sequence length="123" mass="13163">MATVTKSDANGTPLPNQMLDANNHITIFQNSFIAEGVTINISLSNCDSSTVTKLEYIAGIAGTTEPMSSQPPLARQLVPLEYGRESVIFNGNTFGQYVMINIGSHNCTGAIKQTALPKTSNQE</sequence>